<evidence type="ECO:0000313" key="2">
    <source>
        <dbReference type="Proteomes" id="UP000017668"/>
    </source>
</evidence>
<name>A0ABP2RKY3_RHILU</name>
<protein>
    <submittedName>
        <fullName evidence="1">Uncharacterized protein</fullName>
    </submittedName>
</protein>
<evidence type="ECO:0000313" key="1">
    <source>
        <dbReference type="EMBL" id="EKJ93705.1"/>
    </source>
</evidence>
<keyword evidence="2" id="KW-1185">Reference proteome</keyword>
<comment type="caution">
    <text evidence="1">The sequence shown here is derived from an EMBL/GenBank/DDBJ whole genome shotgun (WGS) entry which is preliminary data.</text>
</comment>
<dbReference type="EMBL" id="AMQQ01000035">
    <property type="protein sequence ID" value="EKJ93705.1"/>
    <property type="molecule type" value="Genomic_DNA"/>
</dbReference>
<dbReference type="Proteomes" id="UP000017668">
    <property type="component" value="Unassembled WGS sequence"/>
</dbReference>
<proteinExistence type="predicted"/>
<gene>
    <name evidence="1" type="ORF">C241_23195</name>
</gene>
<reference evidence="1 2" key="1">
    <citation type="journal article" date="2013" name="Genome Announc.">
        <title>Genome Sequence of Rhizobium lupini HPC(L) Isolated from Saline Desert Soil, Kutch (Gujarat).</title>
        <authorList>
            <person name="Agarwal L."/>
            <person name="Purohit H.J."/>
        </authorList>
    </citation>
    <scope>NUCLEOTIDE SEQUENCE [LARGE SCALE GENOMIC DNA]</scope>
    <source>
        <strain evidence="2">HPC(L)</strain>
    </source>
</reference>
<accession>A0ABP2RKY3</accession>
<sequence length="115" mass="12395">MTRAKDSSSDRRLFARRFAAHLLDIGATGLRLEAALDGALVGLVALRTGGGGAAASRISSFRRSRASSRLRSWLRNRLASIISTPSFDTRLPPSRNALTFTLSGREGEFAMSKNS</sequence>
<organism evidence="1 2">
    <name type="scientific">Bradyrhizobium lupini HPC(L)</name>
    <dbReference type="NCBI Taxonomy" id="1229491"/>
    <lineage>
        <taxon>Bacteria</taxon>
        <taxon>Pseudomonadati</taxon>
        <taxon>Pseudomonadota</taxon>
        <taxon>Alphaproteobacteria</taxon>
        <taxon>Hyphomicrobiales</taxon>
        <taxon>Nitrobacteraceae</taxon>
        <taxon>Bradyrhizobium</taxon>
    </lineage>
</organism>